<feature type="transmembrane region" description="Helical" evidence="1">
    <location>
        <begin position="35"/>
        <end position="53"/>
    </location>
</feature>
<keyword evidence="1" id="KW-1133">Transmembrane helix</keyword>
<name>A0ABQ3GH23_9MICC</name>
<reference evidence="3" key="1">
    <citation type="journal article" date="2019" name="Int. J. Syst. Evol. Microbiol.">
        <title>The Global Catalogue of Microorganisms (GCM) 10K type strain sequencing project: providing services to taxonomists for standard genome sequencing and annotation.</title>
        <authorList>
            <consortium name="The Broad Institute Genomics Platform"/>
            <consortium name="The Broad Institute Genome Sequencing Center for Infectious Disease"/>
            <person name="Wu L."/>
            <person name="Ma J."/>
        </authorList>
    </citation>
    <scope>NUCLEOTIDE SEQUENCE [LARGE SCALE GENOMIC DNA]</scope>
    <source>
        <strain evidence="3">KCTC 19466</strain>
    </source>
</reference>
<dbReference type="EMBL" id="BMXK01000005">
    <property type="protein sequence ID" value="GHD05183.1"/>
    <property type="molecule type" value="Genomic_DNA"/>
</dbReference>
<dbReference type="RefSeq" id="WP_189349396.1">
    <property type="nucleotide sequence ID" value="NZ_BMXK01000005.1"/>
</dbReference>
<evidence type="ECO:0000256" key="1">
    <source>
        <dbReference type="SAM" id="Phobius"/>
    </source>
</evidence>
<keyword evidence="3" id="KW-1185">Reference proteome</keyword>
<organism evidence="2 3">
    <name type="scientific">Zhihengliuella salsuginis</name>
    <dbReference type="NCBI Taxonomy" id="578222"/>
    <lineage>
        <taxon>Bacteria</taxon>
        <taxon>Bacillati</taxon>
        <taxon>Actinomycetota</taxon>
        <taxon>Actinomycetes</taxon>
        <taxon>Micrococcales</taxon>
        <taxon>Micrococcaceae</taxon>
        <taxon>Zhihengliuella</taxon>
    </lineage>
</organism>
<proteinExistence type="predicted"/>
<feature type="transmembrane region" description="Helical" evidence="1">
    <location>
        <begin position="60"/>
        <end position="82"/>
    </location>
</feature>
<gene>
    <name evidence="2" type="ORF">GCM10008096_13750</name>
</gene>
<dbReference type="PROSITE" id="PS51257">
    <property type="entry name" value="PROKAR_LIPOPROTEIN"/>
    <property type="match status" value="1"/>
</dbReference>
<keyword evidence="1" id="KW-0812">Transmembrane</keyword>
<keyword evidence="1" id="KW-0472">Membrane</keyword>
<evidence type="ECO:0000313" key="3">
    <source>
        <dbReference type="Proteomes" id="UP000642819"/>
    </source>
</evidence>
<accession>A0ABQ3GH23</accession>
<feature type="transmembrane region" description="Helical" evidence="1">
    <location>
        <begin position="131"/>
        <end position="149"/>
    </location>
</feature>
<protein>
    <recommendedName>
        <fullName evidence="4">Energy-coupling factor transport system permease protein</fullName>
    </recommendedName>
</protein>
<sequence length="254" mass="25464">MHERHERLARALVSALVSTLATACAHDLGGGHYPHPVVMGLVFAVAVPLCLVAGGRRVTLATLASAVAAAQVLLHAAFTFIAPQVTVGALSAELGTTASAAHAHHLDPGALQQAAASAAHASHAGASALPATHMLGTHLLAGAATLVVLRSGWQALRRMSAALALATADAVTAGRRAARAISAALAAAAVAVVEIGAPVRALLFGTGRSRTAPRWARRVATGSTPVQLRSLLLAAALVLRGPPAAPSPRFHPAA</sequence>
<comment type="caution">
    <text evidence="2">The sequence shown here is derived from an EMBL/GenBank/DDBJ whole genome shotgun (WGS) entry which is preliminary data.</text>
</comment>
<evidence type="ECO:0000313" key="2">
    <source>
        <dbReference type="EMBL" id="GHD05183.1"/>
    </source>
</evidence>
<dbReference type="Proteomes" id="UP000642819">
    <property type="component" value="Unassembled WGS sequence"/>
</dbReference>
<evidence type="ECO:0008006" key="4">
    <source>
        <dbReference type="Google" id="ProtNLM"/>
    </source>
</evidence>